<dbReference type="InterPro" id="IPR027387">
    <property type="entry name" value="Cytb/b6-like_sf"/>
</dbReference>
<feature type="binding site" description="axial binding residue" evidence="18">
    <location>
        <position position="211"/>
    </location>
    <ligand>
        <name>heme b</name>
        <dbReference type="ChEBI" id="CHEBI:60344"/>
        <label>b566</label>
    </ligand>
    <ligandPart>
        <name>Fe</name>
        <dbReference type="ChEBI" id="CHEBI:18248"/>
    </ligandPart>
</feature>
<keyword evidence="7 19" id="KW-0679">Respiratory chain</keyword>
<feature type="transmembrane region" description="Helical" evidence="19">
    <location>
        <begin position="92"/>
        <end position="114"/>
    </location>
</feature>
<evidence type="ECO:0000256" key="10">
    <source>
        <dbReference type="ARBA" id="ARBA00022792"/>
    </source>
</evidence>
<dbReference type="InterPro" id="IPR005798">
    <property type="entry name" value="Cyt_b/b6_C"/>
</dbReference>
<keyword evidence="12 19" id="KW-1133">Transmembrane helix</keyword>
<evidence type="ECO:0000256" key="13">
    <source>
        <dbReference type="ARBA" id="ARBA00023004"/>
    </source>
</evidence>
<name>A0A2R4A3J9_9STRA</name>
<gene>
    <name evidence="22" type="primary">cob</name>
</gene>
<keyword evidence="8 19" id="KW-0812">Transmembrane</keyword>
<dbReference type="GO" id="GO:0045275">
    <property type="term" value="C:respiratory chain complex III"/>
    <property type="evidence" value="ECO:0007669"/>
    <property type="project" value="InterPro"/>
</dbReference>
<dbReference type="InterPro" id="IPR030689">
    <property type="entry name" value="Cytochrome_b"/>
</dbReference>
<dbReference type="PROSITE" id="PS51002">
    <property type="entry name" value="CYTB_NTER"/>
    <property type="match status" value="1"/>
</dbReference>
<evidence type="ECO:0000256" key="3">
    <source>
        <dbReference type="ARBA" id="ARBA00022448"/>
    </source>
</evidence>
<evidence type="ECO:0000256" key="1">
    <source>
        <dbReference type="ARBA" id="ARBA00004448"/>
    </source>
</evidence>
<evidence type="ECO:0000256" key="16">
    <source>
        <dbReference type="ARBA" id="ARBA00023136"/>
    </source>
</evidence>
<evidence type="ECO:0000256" key="17">
    <source>
        <dbReference type="PIRSR" id="PIRSR038885-1"/>
    </source>
</evidence>
<evidence type="ECO:0000256" key="15">
    <source>
        <dbReference type="ARBA" id="ARBA00023128"/>
    </source>
</evidence>
<evidence type="ECO:0000259" key="20">
    <source>
        <dbReference type="PROSITE" id="PS51002"/>
    </source>
</evidence>
<organism evidence="22">
    <name type="scientific">Surirella sp</name>
    <dbReference type="NCBI Taxonomy" id="1526603"/>
    <lineage>
        <taxon>Eukaryota</taxon>
        <taxon>Sar</taxon>
        <taxon>Stramenopiles</taxon>
        <taxon>Ochrophyta</taxon>
        <taxon>Bacillariophyta</taxon>
        <taxon>Bacillariophyceae</taxon>
        <taxon>Bacillariophycidae</taxon>
        <taxon>Surirellales</taxon>
        <taxon>Surirellaceae</taxon>
        <taxon>Surirella</taxon>
    </lineage>
</organism>
<comment type="cofactor">
    <cofactor evidence="18">
        <name>heme</name>
        <dbReference type="ChEBI" id="CHEBI:30413"/>
    </cofactor>
    <text evidence="18">Binds 2 heme groups non-covalently.</text>
</comment>
<feature type="transmembrane region" description="Helical" evidence="19">
    <location>
        <begin position="126"/>
        <end position="149"/>
    </location>
</feature>
<dbReference type="PANTHER" id="PTHR19271:SF16">
    <property type="entry name" value="CYTOCHROME B"/>
    <property type="match status" value="1"/>
</dbReference>
<dbReference type="GO" id="GO:0008121">
    <property type="term" value="F:quinol-cytochrome-c reductase activity"/>
    <property type="evidence" value="ECO:0007669"/>
    <property type="project" value="InterPro"/>
</dbReference>
<keyword evidence="3 19" id="KW-0813">Transport</keyword>
<keyword evidence="16 19" id="KW-0472">Membrane</keyword>
<keyword evidence="6" id="KW-0934">Plastid</keyword>
<keyword evidence="4" id="KW-0150">Chloroplast</keyword>
<feature type="transmembrane region" description="Helical" evidence="19">
    <location>
        <begin position="363"/>
        <end position="384"/>
    </location>
</feature>
<evidence type="ECO:0000256" key="2">
    <source>
        <dbReference type="ARBA" id="ARBA00013531"/>
    </source>
</evidence>
<proteinExistence type="inferred from homology"/>
<comment type="cofactor">
    <cofactor evidence="19">
        <name>heme b</name>
        <dbReference type="ChEBI" id="CHEBI:60344"/>
    </cofactor>
    <text evidence="19">Binds 2 heme groups non-covalently.</text>
</comment>
<feature type="binding site" description="axial binding residue" evidence="18">
    <location>
        <position position="111"/>
    </location>
    <ligand>
        <name>heme b</name>
        <dbReference type="ChEBI" id="CHEBI:60344"/>
        <label>b566</label>
    </ligand>
    <ligandPart>
        <name>Fe</name>
        <dbReference type="ChEBI" id="CHEBI:18248"/>
    </ligandPart>
</feature>
<dbReference type="SUPFAM" id="SSF81342">
    <property type="entry name" value="Transmembrane di-heme cytochromes"/>
    <property type="match status" value="1"/>
</dbReference>
<geneLocation type="mitochondrion" evidence="22"/>
<dbReference type="InterPro" id="IPR048259">
    <property type="entry name" value="Cytochrome_b_N_euk/bac"/>
</dbReference>
<dbReference type="EMBL" id="MF997423">
    <property type="protein sequence ID" value="AVR57643.1"/>
    <property type="molecule type" value="Genomic_DNA"/>
</dbReference>
<dbReference type="Pfam" id="PF00033">
    <property type="entry name" value="Cytochrome_B"/>
    <property type="match status" value="1"/>
</dbReference>
<evidence type="ECO:0000256" key="9">
    <source>
        <dbReference type="ARBA" id="ARBA00022723"/>
    </source>
</evidence>
<feature type="binding site" evidence="17">
    <location>
        <position position="216"/>
    </location>
    <ligand>
        <name>a ubiquinone</name>
        <dbReference type="ChEBI" id="CHEBI:16389"/>
    </ligand>
</feature>
<feature type="transmembrane region" description="Helical" evidence="19">
    <location>
        <begin position="43"/>
        <end position="66"/>
    </location>
</feature>
<dbReference type="SUPFAM" id="SSF81648">
    <property type="entry name" value="a domain/subunit of cytochrome bc1 complex (Ubiquinol-cytochrome c reductase)"/>
    <property type="match status" value="1"/>
</dbReference>
<accession>A0A2R4A3J9</accession>
<evidence type="ECO:0000256" key="11">
    <source>
        <dbReference type="ARBA" id="ARBA00022982"/>
    </source>
</evidence>
<dbReference type="CDD" id="cd00284">
    <property type="entry name" value="Cytochrome_b_N"/>
    <property type="match status" value="1"/>
</dbReference>
<keyword evidence="13 18" id="KW-0408">Iron</keyword>
<dbReference type="InterPro" id="IPR036150">
    <property type="entry name" value="Cyt_b/b6_C_sf"/>
</dbReference>
<dbReference type="Gene3D" id="1.20.810.10">
    <property type="entry name" value="Cytochrome Bc1 Complex, Chain C"/>
    <property type="match status" value="1"/>
</dbReference>
<reference evidence="22" key="1">
    <citation type="submission" date="2017-09" db="EMBL/GenBank/DDBJ databases">
        <title>Comparative analysis of the mitochondrial genomes of 6 newly sequenced diatoms reveals group II introns in the barcoding region of cox1.</title>
        <authorList>
            <person name="Keepers K.G."/>
            <person name="Pogoda C.S."/>
            <person name="Kane N.C."/>
            <person name="Hamsher S.E."/>
            <person name="Stepanek J.G."/>
            <person name="Kociolek J.P."/>
        </authorList>
    </citation>
    <scope>NUCLEOTIDE SEQUENCE</scope>
</reference>
<feature type="transmembrane region" description="Helical" evidence="19">
    <location>
        <begin position="306"/>
        <end position="326"/>
    </location>
</feature>
<dbReference type="InterPro" id="IPR016174">
    <property type="entry name" value="Di-haem_cyt_TM"/>
</dbReference>
<keyword evidence="14" id="KW-0793">Thylakoid</keyword>
<evidence type="ECO:0000256" key="8">
    <source>
        <dbReference type="ARBA" id="ARBA00022692"/>
    </source>
</evidence>
<dbReference type="PIRSF" id="PIRSF038885">
    <property type="entry name" value="COB"/>
    <property type="match status" value="1"/>
</dbReference>
<dbReference type="GO" id="GO:0016491">
    <property type="term" value="F:oxidoreductase activity"/>
    <property type="evidence" value="ECO:0007669"/>
    <property type="project" value="UniProtKB-UniRule"/>
</dbReference>
<evidence type="ECO:0000256" key="14">
    <source>
        <dbReference type="ARBA" id="ARBA00023078"/>
    </source>
</evidence>
<feature type="domain" description="Cytochrome b/b6 C-terminal region profile" evidence="21">
    <location>
        <begin position="225"/>
        <end position="396"/>
    </location>
</feature>
<feature type="transmembrane region" description="Helical" evidence="19">
    <location>
        <begin position="195"/>
        <end position="215"/>
    </location>
</feature>
<dbReference type="InterPro" id="IPR005797">
    <property type="entry name" value="Cyt_b/b6_N"/>
</dbReference>
<feature type="binding site" description="axial binding residue" evidence="18">
    <location>
        <position position="197"/>
    </location>
    <ligand>
        <name>heme b</name>
        <dbReference type="ChEBI" id="CHEBI:60344"/>
        <label>b562</label>
    </ligand>
    <ligandPart>
        <name>Fe</name>
        <dbReference type="ChEBI" id="CHEBI:18248"/>
    </ligandPart>
</feature>
<dbReference type="PANTHER" id="PTHR19271">
    <property type="entry name" value="CYTOCHROME B"/>
    <property type="match status" value="1"/>
</dbReference>
<keyword evidence="5 18" id="KW-0349">Heme</keyword>
<comment type="similarity">
    <text evidence="19">Belongs to the cytochrome b family.</text>
</comment>
<evidence type="ECO:0000256" key="19">
    <source>
        <dbReference type="RuleBase" id="RU362117"/>
    </source>
</evidence>
<evidence type="ECO:0000256" key="12">
    <source>
        <dbReference type="ARBA" id="ARBA00022989"/>
    </source>
</evidence>
<sequence length="405" mass="47145">MLKFIKQLYTVNSTRLKNSKKNYVLALTNSHIVNYPTPINLTYAWSFGSLAGICLIIQIITGIYLATHYSPNMKLAYNSVQFIMRDVPYGWFWRYAHANGASMFFIVVFAHLFRGLYYGSYMEPRQYIWCSGVILLLLMMGTAFTGYVLPWGQMSFWGATVITSMVTILPKGQLIAEWIWGGYVIKDPTLRRFFVVHYLLPFLIVAVSLIHLILLHKEGSNNPIGSDYYGDYIPFFPYFISKDSFAFSIFLAVYGYFIFYNPEYLNHPDNYIRANPIKTPLHVVPEWYFLVFYAILRGIPHKTGGILAMFGSIVILLVIPFTNTSIIRSTTYRPFFKFFFWLFVADCAILLWVGGMDIKYKRYLMISQIATVYYYLFFILFLPISGKLEHFLLNYVLKQNILKQT</sequence>
<dbReference type="GO" id="GO:0046872">
    <property type="term" value="F:metal ion binding"/>
    <property type="evidence" value="ECO:0007669"/>
    <property type="project" value="UniProtKB-UniRule"/>
</dbReference>
<evidence type="ECO:0000256" key="5">
    <source>
        <dbReference type="ARBA" id="ARBA00022617"/>
    </source>
</evidence>
<keyword evidence="15 19" id="KW-0496">Mitochondrion</keyword>
<dbReference type="CDD" id="cd00290">
    <property type="entry name" value="cytochrome_b_C"/>
    <property type="match status" value="1"/>
</dbReference>
<comment type="function">
    <text evidence="19">Component of the ubiquinol-cytochrome c reductase complex (complex III or cytochrome b-c1 complex) that is part of the mitochondrial respiratory chain. The b-c1 complex mediates electron transfer from ubiquinol to cytochrome c. Contributes to the generation of a proton gradient across the mitochondrial membrane that is then used for ATP synthesis.</text>
</comment>
<dbReference type="InterPro" id="IPR048260">
    <property type="entry name" value="Cytochrome_b_C_euk/bac"/>
</dbReference>
<dbReference type="GO" id="GO:0005743">
    <property type="term" value="C:mitochondrial inner membrane"/>
    <property type="evidence" value="ECO:0007669"/>
    <property type="project" value="UniProtKB-SubCell"/>
</dbReference>
<evidence type="ECO:0000256" key="6">
    <source>
        <dbReference type="ARBA" id="ARBA00022640"/>
    </source>
</evidence>
<dbReference type="Pfam" id="PF00032">
    <property type="entry name" value="Cytochrom_B_C"/>
    <property type="match status" value="1"/>
</dbReference>
<evidence type="ECO:0000313" key="22">
    <source>
        <dbReference type="EMBL" id="AVR57643.1"/>
    </source>
</evidence>
<dbReference type="PROSITE" id="PS51003">
    <property type="entry name" value="CYTB_CTER"/>
    <property type="match status" value="1"/>
</dbReference>
<evidence type="ECO:0000256" key="18">
    <source>
        <dbReference type="PIRSR" id="PIRSR038885-2"/>
    </source>
</evidence>
<evidence type="ECO:0000259" key="21">
    <source>
        <dbReference type="PROSITE" id="PS51003"/>
    </source>
</evidence>
<feature type="transmembrane region" description="Helical" evidence="19">
    <location>
        <begin position="279"/>
        <end position="299"/>
    </location>
</feature>
<evidence type="ECO:0000256" key="4">
    <source>
        <dbReference type="ARBA" id="ARBA00022528"/>
    </source>
</evidence>
<keyword evidence="11 19" id="KW-0249">Electron transport</keyword>
<evidence type="ECO:0000256" key="7">
    <source>
        <dbReference type="ARBA" id="ARBA00022660"/>
    </source>
</evidence>
<dbReference type="AlphaFoldDB" id="A0A2R4A3J9"/>
<protein>
    <recommendedName>
        <fullName evidence="2 19">Cytochrome b</fullName>
    </recommendedName>
</protein>
<keyword evidence="9 18" id="KW-0479">Metal-binding</keyword>
<keyword evidence="10" id="KW-0999">Mitochondrion inner membrane</keyword>
<dbReference type="GO" id="GO:0006122">
    <property type="term" value="P:mitochondrial electron transport, ubiquinol to cytochrome c"/>
    <property type="evidence" value="ECO:0007669"/>
    <property type="project" value="TreeGrafter"/>
</dbReference>
<feature type="transmembrane region" description="Helical" evidence="19">
    <location>
        <begin position="338"/>
        <end position="356"/>
    </location>
</feature>
<feature type="transmembrane region" description="Helical" evidence="19">
    <location>
        <begin position="235"/>
        <end position="259"/>
    </location>
</feature>
<feature type="transmembrane region" description="Helical" evidence="19">
    <location>
        <begin position="156"/>
        <end position="175"/>
    </location>
</feature>
<comment type="subcellular location">
    <subcellularLocation>
        <location evidence="1">Mitochondrion inner membrane</location>
        <topology evidence="1">Multi-pass membrane protein</topology>
    </subcellularLocation>
</comment>
<feature type="binding site" description="axial binding residue" evidence="18">
    <location>
        <position position="97"/>
    </location>
    <ligand>
        <name>heme b</name>
        <dbReference type="ChEBI" id="CHEBI:60344"/>
        <label>b562</label>
    </ligand>
    <ligandPart>
        <name>Fe</name>
        <dbReference type="ChEBI" id="CHEBI:18248"/>
    </ligandPart>
</feature>
<feature type="domain" description="Cytochrome b/b6 N-terminal region profile" evidence="20">
    <location>
        <begin position="15"/>
        <end position="224"/>
    </location>
</feature>